<name>A0A0E9PS53_ANGAN</name>
<organism evidence="1">
    <name type="scientific">Anguilla anguilla</name>
    <name type="common">European freshwater eel</name>
    <name type="synonym">Muraena anguilla</name>
    <dbReference type="NCBI Taxonomy" id="7936"/>
    <lineage>
        <taxon>Eukaryota</taxon>
        <taxon>Metazoa</taxon>
        <taxon>Chordata</taxon>
        <taxon>Craniata</taxon>
        <taxon>Vertebrata</taxon>
        <taxon>Euteleostomi</taxon>
        <taxon>Actinopterygii</taxon>
        <taxon>Neopterygii</taxon>
        <taxon>Teleostei</taxon>
        <taxon>Anguilliformes</taxon>
        <taxon>Anguillidae</taxon>
        <taxon>Anguilla</taxon>
    </lineage>
</organism>
<protein>
    <submittedName>
        <fullName evidence="1">Uncharacterized protein</fullName>
    </submittedName>
</protein>
<reference evidence="1" key="2">
    <citation type="journal article" date="2015" name="Fish Shellfish Immunol.">
        <title>Early steps in the European eel (Anguilla anguilla)-Vibrio vulnificus interaction in the gills: Role of the RtxA13 toxin.</title>
        <authorList>
            <person name="Callol A."/>
            <person name="Pajuelo D."/>
            <person name="Ebbesson L."/>
            <person name="Teles M."/>
            <person name="MacKenzie S."/>
            <person name="Amaro C."/>
        </authorList>
    </citation>
    <scope>NUCLEOTIDE SEQUENCE</scope>
</reference>
<accession>A0A0E9PS53</accession>
<dbReference type="AlphaFoldDB" id="A0A0E9PS53"/>
<sequence>MIILLLHLTLPNVFAFFVK</sequence>
<evidence type="ECO:0000313" key="1">
    <source>
        <dbReference type="EMBL" id="JAH06698.1"/>
    </source>
</evidence>
<proteinExistence type="predicted"/>
<reference evidence="1" key="1">
    <citation type="submission" date="2014-11" db="EMBL/GenBank/DDBJ databases">
        <authorList>
            <person name="Amaro Gonzalez C."/>
        </authorList>
    </citation>
    <scope>NUCLEOTIDE SEQUENCE</scope>
</reference>
<dbReference type="EMBL" id="GBXM01101879">
    <property type="protein sequence ID" value="JAH06698.1"/>
    <property type="molecule type" value="Transcribed_RNA"/>
</dbReference>